<dbReference type="InterPro" id="IPR000524">
    <property type="entry name" value="Tscrpt_reg_HTH_GntR"/>
</dbReference>
<dbReference type="SMART" id="SM00866">
    <property type="entry name" value="UTRA"/>
    <property type="match status" value="1"/>
</dbReference>
<dbReference type="PROSITE" id="PS50949">
    <property type="entry name" value="HTH_GNTR"/>
    <property type="match status" value="1"/>
</dbReference>
<evidence type="ECO:0000256" key="3">
    <source>
        <dbReference type="ARBA" id="ARBA00023163"/>
    </source>
</evidence>
<feature type="domain" description="HTH gntR-type" evidence="4">
    <location>
        <begin position="8"/>
        <end position="76"/>
    </location>
</feature>
<keyword evidence="6" id="KW-1185">Reference proteome</keyword>
<evidence type="ECO:0000256" key="2">
    <source>
        <dbReference type="ARBA" id="ARBA00023125"/>
    </source>
</evidence>
<dbReference type="Pfam" id="PF00392">
    <property type="entry name" value="GntR"/>
    <property type="match status" value="1"/>
</dbReference>
<dbReference type="PANTHER" id="PTHR44846">
    <property type="entry name" value="MANNOSYL-D-GLYCERATE TRANSPORT/METABOLISM SYSTEM REPRESSOR MNGR-RELATED"/>
    <property type="match status" value="1"/>
</dbReference>
<organism evidence="5 6">
    <name type="scientific">Fredinandcohnia salidurans</name>
    <dbReference type="NCBI Taxonomy" id="2595041"/>
    <lineage>
        <taxon>Bacteria</taxon>
        <taxon>Bacillati</taxon>
        <taxon>Bacillota</taxon>
        <taxon>Bacilli</taxon>
        <taxon>Bacillales</taxon>
        <taxon>Bacillaceae</taxon>
        <taxon>Fredinandcohnia</taxon>
    </lineage>
</organism>
<dbReference type="InterPro" id="IPR036390">
    <property type="entry name" value="WH_DNA-bd_sf"/>
</dbReference>
<dbReference type="Proteomes" id="UP001597227">
    <property type="component" value="Unassembled WGS sequence"/>
</dbReference>
<dbReference type="InterPro" id="IPR050679">
    <property type="entry name" value="Bact_HTH_transcr_reg"/>
</dbReference>
<dbReference type="Gene3D" id="1.10.10.10">
    <property type="entry name" value="Winged helix-like DNA-binding domain superfamily/Winged helix DNA-binding domain"/>
    <property type="match status" value="1"/>
</dbReference>
<comment type="caution">
    <text evidence="5">The sequence shown here is derived from an EMBL/GenBank/DDBJ whole genome shotgun (WGS) entry which is preliminary data.</text>
</comment>
<keyword evidence="2" id="KW-0238">DNA-binding</keyword>
<protein>
    <submittedName>
        <fullName evidence="5">GntR family transcriptional regulator</fullName>
    </submittedName>
</protein>
<proteinExistence type="predicted"/>
<keyword evidence="3" id="KW-0804">Transcription</keyword>
<dbReference type="PANTHER" id="PTHR44846:SF1">
    <property type="entry name" value="MANNOSYL-D-GLYCERATE TRANSPORT_METABOLISM SYSTEM REPRESSOR MNGR-RELATED"/>
    <property type="match status" value="1"/>
</dbReference>
<dbReference type="CDD" id="cd07377">
    <property type="entry name" value="WHTH_GntR"/>
    <property type="match status" value="1"/>
</dbReference>
<dbReference type="InterPro" id="IPR036388">
    <property type="entry name" value="WH-like_DNA-bd_sf"/>
</dbReference>
<dbReference type="SUPFAM" id="SSF64288">
    <property type="entry name" value="Chorismate lyase-like"/>
    <property type="match status" value="1"/>
</dbReference>
<dbReference type="PRINTS" id="PR00035">
    <property type="entry name" value="HTHGNTR"/>
</dbReference>
<evidence type="ECO:0000259" key="4">
    <source>
        <dbReference type="PROSITE" id="PS50949"/>
    </source>
</evidence>
<dbReference type="Pfam" id="PF07702">
    <property type="entry name" value="UTRA"/>
    <property type="match status" value="1"/>
</dbReference>
<evidence type="ECO:0000256" key="1">
    <source>
        <dbReference type="ARBA" id="ARBA00023015"/>
    </source>
</evidence>
<dbReference type="Gene3D" id="3.40.1410.10">
    <property type="entry name" value="Chorismate lyase-like"/>
    <property type="match status" value="1"/>
</dbReference>
<dbReference type="EMBL" id="JBHUEK010000033">
    <property type="protein sequence ID" value="MFD1781372.1"/>
    <property type="molecule type" value="Genomic_DNA"/>
</dbReference>
<dbReference type="RefSeq" id="WP_388041489.1">
    <property type="nucleotide sequence ID" value="NZ_JBHUEK010000033.1"/>
</dbReference>
<accession>A0ABW4MUV8</accession>
<dbReference type="SUPFAM" id="SSF46785">
    <property type="entry name" value="Winged helix' DNA-binding domain"/>
    <property type="match status" value="1"/>
</dbReference>
<reference evidence="6" key="1">
    <citation type="journal article" date="2019" name="Int. J. Syst. Evol. Microbiol.">
        <title>The Global Catalogue of Microorganisms (GCM) 10K type strain sequencing project: providing services to taxonomists for standard genome sequencing and annotation.</title>
        <authorList>
            <consortium name="The Broad Institute Genomics Platform"/>
            <consortium name="The Broad Institute Genome Sequencing Center for Infectious Disease"/>
            <person name="Wu L."/>
            <person name="Ma J."/>
        </authorList>
    </citation>
    <scope>NUCLEOTIDE SEQUENCE [LARGE SCALE GENOMIC DNA]</scope>
    <source>
        <strain evidence="6">CCUG 15531</strain>
    </source>
</reference>
<evidence type="ECO:0000313" key="5">
    <source>
        <dbReference type="EMBL" id="MFD1781372.1"/>
    </source>
</evidence>
<keyword evidence="1" id="KW-0805">Transcription regulation</keyword>
<dbReference type="InterPro" id="IPR028978">
    <property type="entry name" value="Chorismate_lyase_/UTRA_dom_sf"/>
</dbReference>
<sequence>MIKKNSPVPIYFQIEQHIREKIDKKELKPGEMIPSEREFAEKYQISRMTVRQAITNLVNEGYLQRERGKGTFVAVKKFEKNVRGLTSFSEDMRSRGLEPGTQVLDFIIIEADSLIASKLQIEEGAKVYQIERLRLADQQPIAFEVFYMSEDLVPGLTSEVAGHSIYRYVESEIGLHLTSGVQELEATTAHKREASALGIKVGAPVLYIQQITYLEGQQPLEFVKSYYRADRYKYKVEMVRT</sequence>
<dbReference type="SMART" id="SM00345">
    <property type="entry name" value="HTH_GNTR"/>
    <property type="match status" value="1"/>
</dbReference>
<evidence type="ECO:0000313" key="6">
    <source>
        <dbReference type="Proteomes" id="UP001597227"/>
    </source>
</evidence>
<dbReference type="InterPro" id="IPR011663">
    <property type="entry name" value="UTRA"/>
</dbReference>
<gene>
    <name evidence="5" type="ORF">ACFSFW_22200</name>
</gene>
<name>A0ABW4MUV8_9BACI</name>